<organism evidence="2 7">
    <name type="scientific">Iris pallida</name>
    <name type="common">Sweet iris</name>
    <dbReference type="NCBI Taxonomy" id="29817"/>
    <lineage>
        <taxon>Eukaryota</taxon>
        <taxon>Viridiplantae</taxon>
        <taxon>Streptophyta</taxon>
        <taxon>Embryophyta</taxon>
        <taxon>Tracheophyta</taxon>
        <taxon>Spermatophyta</taxon>
        <taxon>Magnoliopsida</taxon>
        <taxon>Liliopsida</taxon>
        <taxon>Asparagales</taxon>
        <taxon>Iridaceae</taxon>
        <taxon>Iridoideae</taxon>
        <taxon>Irideae</taxon>
        <taxon>Iris</taxon>
    </lineage>
</organism>
<evidence type="ECO:0000313" key="7">
    <source>
        <dbReference type="Proteomes" id="UP001140949"/>
    </source>
</evidence>
<evidence type="ECO:0000313" key="5">
    <source>
        <dbReference type="EMBL" id="KAJ6819844.1"/>
    </source>
</evidence>
<dbReference type="EMBL" id="JANAVB010015121">
    <property type="protein sequence ID" value="KAJ6833375.1"/>
    <property type="molecule type" value="Genomic_DNA"/>
</dbReference>
<dbReference type="EMBL" id="JANAVB010043216">
    <property type="protein sequence ID" value="KAJ6793284.1"/>
    <property type="molecule type" value="Genomic_DNA"/>
</dbReference>
<keyword evidence="7" id="KW-1185">Reference proteome</keyword>
<evidence type="ECO:0000313" key="4">
    <source>
        <dbReference type="EMBL" id="KAJ6819843.1"/>
    </source>
</evidence>
<feature type="region of interest" description="Disordered" evidence="1">
    <location>
        <begin position="1"/>
        <end position="22"/>
    </location>
</feature>
<sequence>MDGLTVEHTPDDTEGRDYIPEM</sequence>
<reference evidence="2" key="1">
    <citation type="journal article" date="2023" name="GigaByte">
        <title>Genome assembly of the bearded iris, Iris pallida Lam.</title>
        <authorList>
            <person name="Bruccoleri R.E."/>
            <person name="Oakeley E.J."/>
            <person name="Faust A.M.E."/>
            <person name="Altorfer M."/>
            <person name="Dessus-Babus S."/>
            <person name="Burckhardt D."/>
            <person name="Oertli M."/>
            <person name="Naumann U."/>
            <person name="Petersen F."/>
            <person name="Wong J."/>
        </authorList>
    </citation>
    <scope>NUCLEOTIDE SEQUENCE</scope>
    <source>
        <strain evidence="2">GSM-AAB239-AS_SAM_17_03QT</strain>
    </source>
</reference>
<dbReference type="Proteomes" id="UP001140949">
    <property type="component" value="Unassembled WGS sequence"/>
</dbReference>
<name>A0AAX6DNE2_IRIPA</name>
<evidence type="ECO:0000313" key="2">
    <source>
        <dbReference type="EMBL" id="KAJ6793284.1"/>
    </source>
</evidence>
<comment type="caution">
    <text evidence="2">The sequence shown here is derived from an EMBL/GenBank/DDBJ whole genome shotgun (WGS) entry which is preliminary data.</text>
</comment>
<dbReference type="EMBL" id="JANAVB010025999">
    <property type="protein sequence ID" value="KAJ6819842.1"/>
    <property type="molecule type" value="Genomic_DNA"/>
</dbReference>
<evidence type="ECO:0000313" key="6">
    <source>
        <dbReference type="EMBL" id="KAJ6833375.1"/>
    </source>
</evidence>
<feature type="compositionally biased region" description="Basic and acidic residues" evidence="1">
    <location>
        <begin position="8"/>
        <end position="22"/>
    </location>
</feature>
<reference evidence="2" key="2">
    <citation type="submission" date="2023-04" db="EMBL/GenBank/DDBJ databases">
        <authorList>
            <person name="Bruccoleri R.E."/>
            <person name="Oakeley E.J."/>
            <person name="Faust A.-M."/>
            <person name="Dessus-Babus S."/>
            <person name="Altorfer M."/>
            <person name="Burckhardt D."/>
            <person name="Oertli M."/>
            <person name="Naumann U."/>
            <person name="Petersen F."/>
            <person name="Wong J."/>
        </authorList>
    </citation>
    <scope>NUCLEOTIDE SEQUENCE</scope>
    <source>
        <strain evidence="2">GSM-AAB239-AS_SAM_17_03QT</strain>
        <tissue evidence="2">Leaf</tissue>
    </source>
</reference>
<dbReference type="AlphaFoldDB" id="A0AAX6DNE2"/>
<dbReference type="EMBL" id="JANAVB010025999">
    <property type="protein sequence ID" value="KAJ6819843.1"/>
    <property type="molecule type" value="Genomic_DNA"/>
</dbReference>
<accession>A0AAX6DNE2</accession>
<evidence type="ECO:0000256" key="1">
    <source>
        <dbReference type="SAM" id="MobiDB-lite"/>
    </source>
</evidence>
<gene>
    <name evidence="2" type="ORF">M6B38_111950</name>
    <name evidence="6" type="ORF">M6B38_340570</name>
    <name evidence="3" type="ORF">M6B38_401545</name>
    <name evidence="4" type="ORF">M6B38_401550</name>
    <name evidence="5" type="ORF">M6B38_401555</name>
</gene>
<evidence type="ECO:0000313" key="3">
    <source>
        <dbReference type="EMBL" id="KAJ6819842.1"/>
    </source>
</evidence>
<proteinExistence type="predicted"/>
<dbReference type="EMBL" id="JANAVB010025999">
    <property type="protein sequence ID" value="KAJ6819844.1"/>
    <property type="molecule type" value="Genomic_DNA"/>
</dbReference>
<protein>
    <submittedName>
        <fullName evidence="2">Uncharacterized protein</fullName>
    </submittedName>
</protein>